<feature type="region of interest" description="Disordered" evidence="11">
    <location>
        <begin position="168"/>
        <end position="190"/>
    </location>
</feature>
<evidence type="ECO:0000256" key="7">
    <source>
        <dbReference type="ARBA" id="ARBA00022946"/>
    </source>
</evidence>
<feature type="region of interest" description="Disordered" evidence="11">
    <location>
        <begin position="1349"/>
        <end position="1370"/>
    </location>
</feature>
<feature type="compositionally biased region" description="Acidic residues" evidence="11">
    <location>
        <begin position="1142"/>
        <end position="1162"/>
    </location>
</feature>
<dbReference type="GO" id="GO:0050660">
    <property type="term" value="F:flavin adenine dinucleotide binding"/>
    <property type="evidence" value="ECO:0007669"/>
    <property type="project" value="InterPro"/>
</dbReference>
<evidence type="ECO:0000256" key="6">
    <source>
        <dbReference type="ARBA" id="ARBA00022827"/>
    </source>
</evidence>
<keyword evidence="4" id="KW-0597">Phosphoprotein</keyword>
<evidence type="ECO:0000256" key="5">
    <source>
        <dbReference type="ARBA" id="ARBA00022630"/>
    </source>
</evidence>
<evidence type="ECO:0000256" key="2">
    <source>
        <dbReference type="ARBA" id="ARBA00006788"/>
    </source>
</evidence>
<feature type="compositionally biased region" description="Low complexity" evidence="11">
    <location>
        <begin position="1349"/>
        <end position="1363"/>
    </location>
</feature>
<feature type="domain" description="Acyl-CoA oxidase/dehydrogenase middle" evidence="13">
    <location>
        <begin position="307"/>
        <end position="368"/>
    </location>
</feature>
<dbReference type="InterPro" id="IPR009075">
    <property type="entry name" value="AcylCo_DH/oxidase_C"/>
</dbReference>
<dbReference type="FunFam" id="1.20.140.10:FF:000004">
    <property type="entry name" value="Acyl-CoA dehydrogenase FadE25"/>
    <property type="match status" value="2"/>
</dbReference>
<feature type="domain" description="Acyl-CoA dehydrogenase/oxidase N-terminal" evidence="14">
    <location>
        <begin position="201"/>
        <end position="284"/>
    </location>
</feature>
<feature type="active site" description="Proton acceptor" evidence="10">
    <location>
        <position position="877"/>
    </location>
</feature>
<keyword evidence="5" id="KW-0285">Flavoprotein</keyword>
<dbReference type="EMBL" id="SCEB01002718">
    <property type="protein sequence ID" value="RXM95041.1"/>
    <property type="molecule type" value="Genomic_DNA"/>
</dbReference>
<feature type="compositionally biased region" description="Basic and acidic residues" evidence="11">
    <location>
        <begin position="23"/>
        <end position="39"/>
    </location>
</feature>
<dbReference type="PROSITE" id="PS00072">
    <property type="entry name" value="ACYL_COA_DH_1"/>
    <property type="match status" value="1"/>
</dbReference>
<feature type="region of interest" description="Disordered" evidence="11">
    <location>
        <begin position="1248"/>
        <end position="1272"/>
    </location>
</feature>
<protein>
    <submittedName>
        <fullName evidence="15">Isobutyryl-CoA dehydrogenase, mitochondrial</fullName>
    </submittedName>
</protein>
<evidence type="ECO:0000256" key="9">
    <source>
        <dbReference type="ARBA" id="ARBA00023054"/>
    </source>
</evidence>
<feature type="compositionally biased region" description="Acidic residues" evidence="11">
    <location>
        <begin position="54"/>
        <end position="81"/>
    </location>
</feature>
<dbReference type="Proteomes" id="UP000289886">
    <property type="component" value="Unassembled WGS sequence"/>
</dbReference>
<feature type="compositionally biased region" description="Basic and acidic residues" evidence="11">
    <location>
        <begin position="1106"/>
        <end position="1120"/>
    </location>
</feature>
<evidence type="ECO:0000259" key="14">
    <source>
        <dbReference type="Pfam" id="PF02771"/>
    </source>
</evidence>
<dbReference type="InterPro" id="IPR034178">
    <property type="entry name" value="IBD"/>
</dbReference>
<evidence type="ECO:0000256" key="4">
    <source>
        <dbReference type="ARBA" id="ARBA00022553"/>
    </source>
</evidence>
<gene>
    <name evidence="15" type="ORF">EOD39_17317</name>
</gene>
<dbReference type="InterPro" id="IPR036250">
    <property type="entry name" value="AcylCo_DH-like_C"/>
</dbReference>
<evidence type="ECO:0000256" key="1">
    <source>
        <dbReference type="ARBA" id="ARBA00001974"/>
    </source>
</evidence>
<dbReference type="SUPFAM" id="SSF47203">
    <property type="entry name" value="Acyl-CoA dehydrogenase C-terminal domain-like"/>
    <property type="match status" value="2"/>
</dbReference>
<dbReference type="InterPro" id="IPR006089">
    <property type="entry name" value="Acyl-CoA_DH_CS"/>
</dbReference>
<dbReference type="SUPFAM" id="SSF56645">
    <property type="entry name" value="Acyl-CoA dehydrogenase NM domain-like"/>
    <property type="match status" value="2"/>
</dbReference>
<dbReference type="PANTHER" id="PTHR43831">
    <property type="entry name" value="ISOBUTYRYL-COA DEHYDROGENASE"/>
    <property type="match status" value="1"/>
</dbReference>
<dbReference type="Pfam" id="PF02770">
    <property type="entry name" value="Acyl-CoA_dh_M"/>
    <property type="match status" value="2"/>
</dbReference>
<comment type="caution">
    <text evidence="15">The sequence shown here is derived from an EMBL/GenBank/DDBJ whole genome shotgun (WGS) entry which is preliminary data.</text>
</comment>
<dbReference type="GO" id="GO:0003995">
    <property type="term" value="F:acyl-CoA dehydrogenase activity"/>
    <property type="evidence" value="ECO:0007669"/>
    <property type="project" value="InterPro"/>
</dbReference>
<evidence type="ECO:0000313" key="15">
    <source>
        <dbReference type="EMBL" id="RXM95041.1"/>
    </source>
</evidence>
<keyword evidence="8" id="KW-0560">Oxidoreductase</keyword>
<keyword evidence="7" id="KW-0809">Transit peptide</keyword>
<evidence type="ECO:0000259" key="12">
    <source>
        <dbReference type="Pfam" id="PF00441"/>
    </source>
</evidence>
<comment type="similarity">
    <text evidence="3">Belongs to the acyl-CoA dehydrogenase family.</text>
</comment>
<comment type="cofactor">
    <cofactor evidence="1">
        <name>FAD</name>
        <dbReference type="ChEBI" id="CHEBI:57692"/>
    </cofactor>
</comment>
<feature type="domain" description="Acyl-CoA dehydrogenase/oxidase N-terminal" evidence="14">
    <location>
        <begin position="521"/>
        <end position="632"/>
    </location>
</feature>
<evidence type="ECO:0000256" key="3">
    <source>
        <dbReference type="ARBA" id="ARBA00009347"/>
    </source>
</evidence>
<dbReference type="GO" id="GO:0006629">
    <property type="term" value="P:lipid metabolic process"/>
    <property type="evidence" value="ECO:0007669"/>
    <property type="project" value="InterPro"/>
</dbReference>
<evidence type="ECO:0000259" key="13">
    <source>
        <dbReference type="Pfam" id="PF02770"/>
    </source>
</evidence>
<comment type="similarity">
    <text evidence="2">Belongs to the zygin family.</text>
</comment>
<dbReference type="InterPro" id="IPR009100">
    <property type="entry name" value="AcylCoA_DH/oxidase_NM_dom_sf"/>
</dbReference>
<accession>A0A444V3P8</accession>
<dbReference type="Pfam" id="PF00441">
    <property type="entry name" value="Acyl-CoA_dh_1"/>
    <property type="match status" value="2"/>
</dbReference>
<dbReference type="Pfam" id="PF02771">
    <property type="entry name" value="Acyl-CoA_dh_N"/>
    <property type="match status" value="2"/>
</dbReference>
<feature type="region of interest" description="Disordered" evidence="11">
    <location>
        <begin position="1"/>
        <end position="89"/>
    </location>
</feature>
<dbReference type="CDD" id="cd01162">
    <property type="entry name" value="IBD"/>
    <property type="match status" value="1"/>
</dbReference>
<dbReference type="GO" id="GO:0005739">
    <property type="term" value="C:mitochondrion"/>
    <property type="evidence" value="ECO:0007669"/>
    <property type="project" value="TreeGrafter"/>
</dbReference>
<dbReference type="InterPro" id="IPR006091">
    <property type="entry name" value="Acyl-CoA_Oxase/DH_mid-dom"/>
</dbReference>
<keyword evidence="6" id="KW-0274">FAD</keyword>
<dbReference type="PANTHER" id="PTHR43831:SF1">
    <property type="entry name" value="ISOBUTYRYL-COA DEHYDROGENASE, MITOCHONDRIAL"/>
    <property type="match status" value="1"/>
</dbReference>
<evidence type="ECO:0000256" key="8">
    <source>
        <dbReference type="ARBA" id="ARBA00023002"/>
    </source>
</evidence>
<dbReference type="FunFam" id="2.40.110.10:FF:000001">
    <property type="entry name" value="Acyl-CoA dehydrogenase, mitochondrial"/>
    <property type="match status" value="1"/>
</dbReference>
<dbReference type="Gene3D" id="1.10.540.10">
    <property type="entry name" value="Acyl-CoA dehydrogenase/oxidase, N-terminal domain"/>
    <property type="match status" value="2"/>
</dbReference>
<keyword evidence="9" id="KW-0175">Coiled coil</keyword>
<dbReference type="Pfam" id="PF07763">
    <property type="entry name" value="FEZ"/>
    <property type="match status" value="2"/>
</dbReference>
<feature type="region of interest" description="Disordered" evidence="11">
    <location>
        <begin position="1106"/>
        <end position="1125"/>
    </location>
</feature>
<feature type="domain" description="Acyl-CoA dehydrogenase/oxidase C-terminal" evidence="12">
    <location>
        <begin position="742"/>
        <end position="877"/>
    </location>
</feature>
<sequence>MPSNGSSWDDPNTETLNGNLSDQEIHEKEEEELNEKNEHTCCLSDGPLLTADQVIEEIEEMMENSPDPEETEEEEEEEESAESSLIPDPSLLEEIRVLSQASNNNCSLEGLQMMPMSVLAELLERVEGAIREFSEELVTQLARRDELEFEKEMKNTFITALMEVQNRQKEQRELSKRRRREKGMSLQGTARTDKVGSMPVKEMFPVDTMRKAAQLGFGGIYVQPETGGSGLSRLDTSIIFEALSTGCVSTTAYISIHNMCAWMIDTFGSEEQRHRYCPQLCSMEKFASYCLTEPDYRSVLFVCCCQAFISGAGDTDVYVVMCRTGEKGAKGISCLVVEKGTPGLGFGKKERKVGWNSQPTRAVIFEDCAVPVANRLGEEGRGFTIAMKGLNGGRINIASCSLGAAHASVLLARDHLKVRKQFGEPLSNSQFLQFKLAEMATRLVASRLMVRQAALALQEERQDAVTLCSMAKLFATDECFAICNQSLQMHGGYGYLKDYAVQQFVRDIRVHQILEASLGLTDEQKEFQKVAFEFAANEMAPHMAEWDEKEMFPVDTMRKAAQLGFGGIYVQPETGGSGLSRLDTSIIFEALSTGCVSTTAYISIHNMCAWMIDTFGSEEQRHRYCPQLCSMEKFASYCLTEPGSGSDAASLLTTAKRDGDHYVLNGSKAFISGAGDTDVYVVMCRTGEKGAKGISCLVVEKGTPGLGFGKKERKVGWNSQPTRAVIFEDCAVPVANRLGEEGRGFTIAMKGLNGGRINIASCSLGAAHASVLLARDHLKVRKQFGEPLSNSQFLQFKLAEMATRLVASRLMVRQAALALQEERQDAVTLCSMAKLFATDECFAICNQSLQMHGGYGYLKDYAVQQFVRDIRVHQILEDLTDQEQPVMLSRVPTCTGAPYRESDSMEAPLVCLDEDFDDLRPCRDVDGNQSPFMSHGGAPPIKREDFSELETFSEMISFKSMEDLVNEFDEKLNVCFRNYNTKTEVLAPVRNQTHIVEEEELLQDEDVWDALTDNYMPSNGSSWDDPNTETLNGNLSDQEVLYQSLSVRESQAQQNQCARMQGASHHSYFINLVWDALTDNYMPSNGSSWDDPNTETLNGNLSDQEIHEKEEEELNEKNEHTCCLSDGPLLTADQVIEEIEEMMENSPDPEETEEEEEEEESAESSLIPDPSLLEEIRVLSQASNNNCSLEGLQMMPMSVLAELLERVEGAIREFSEELVTQLARRDELEFEKEMKNTFITALMEVQNRQKEQRELSKRRRREKGMSLQGTARTDKVGSMPVKRFSMEGISTILQTGIRQTFGNSGTDKQYLNTVIPFEKKGTPPSVEDLQMLTKSKPCLAKILPVSLSSKNSAALSPSLSPPARQDYTPS</sequence>
<feature type="compositionally biased region" description="Polar residues" evidence="11">
    <location>
        <begin position="1"/>
        <end position="22"/>
    </location>
</feature>
<dbReference type="Gene3D" id="2.40.110.10">
    <property type="entry name" value="Butyryl-CoA Dehydrogenase, subunit A, domain 2"/>
    <property type="match status" value="2"/>
</dbReference>
<evidence type="ECO:0000256" key="10">
    <source>
        <dbReference type="PIRSR" id="PIRSR634178-1"/>
    </source>
</evidence>
<dbReference type="InterPro" id="IPR037069">
    <property type="entry name" value="AcylCoA_DH/ox_N_sf"/>
</dbReference>
<feature type="domain" description="Acyl-CoA oxidase/dehydrogenase middle" evidence="13">
    <location>
        <begin position="637"/>
        <end position="730"/>
    </location>
</feature>
<feature type="domain" description="Acyl-CoA dehydrogenase/oxidase C-terminal" evidence="12">
    <location>
        <begin position="380"/>
        <end position="515"/>
    </location>
</feature>
<feature type="region of interest" description="Disordered" evidence="11">
    <location>
        <begin position="1142"/>
        <end position="1170"/>
    </location>
</feature>
<evidence type="ECO:0000256" key="11">
    <source>
        <dbReference type="SAM" id="MobiDB-lite"/>
    </source>
</evidence>
<keyword evidence="16" id="KW-1185">Reference proteome</keyword>
<evidence type="ECO:0000313" key="16">
    <source>
        <dbReference type="Proteomes" id="UP000289886"/>
    </source>
</evidence>
<dbReference type="InterPro" id="IPR052547">
    <property type="entry name" value="Mito_Isobutyryl-CoADH"/>
</dbReference>
<organism evidence="15 16">
    <name type="scientific">Acipenser ruthenus</name>
    <name type="common">Sterlet sturgeon</name>
    <dbReference type="NCBI Taxonomy" id="7906"/>
    <lineage>
        <taxon>Eukaryota</taxon>
        <taxon>Metazoa</taxon>
        <taxon>Chordata</taxon>
        <taxon>Craniata</taxon>
        <taxon>Vertebrata</taxon>
        <taxon>Euteleostomi</taxon>
        <taxon>Actinopterygii</taxon>
        <taxon>Chondrostei</taxon>
        <taxon>Acipenseriformes</taxon>
        <taxon>Acipenseridae</taxon>
        <taxon>Acipenser</taxon>
    </lineage>
</organism>
<name>A0A444V3P8_ACIRT</name>
<dbReference type="Gene3D" id="1.20.140.10">
    <property type="entry name" value="Butyryl-CoA Dehydrogenase, subunit A, domain 3"/>
    <property type="match status" value="2"/>
</dbReference>
<proteinExistence type="inferred from homology"/>
<reference evidence="15 16" key="1">
    <citation type="submission" date="2019-01" db="EMBL/GenBank/DDBJ databases">
        <title>Draft Genome and Complete Hox-Cluster Characterization of the Sterlet Sturgeon (Acipenser ruthenus).</title>
        <authorList>
            <person name="Wei Q."/>
        </authorList>
    </citation>
    <scope>NUCLEOTIDE SEQUENCE [LARGE SCALE GENOMIC DNA]</scope>
    <source>
        <strain evidence="15">WHYD16114868_AA</strain>
        <tissue evidence="15">Blood</tissue>
    </source>
</reference>
<dbReference type="InterPro" id="IPR046373">
    <property type="entry name" value="Acyl-CoA_Oxase/DH_mid-dom_sf"/>
</dbReference>
<dbReference type="InterPro" id="IPR013786">
    <property type="entry name" value="AcylCoA_DH/ox_N"/>
</dbReference>
<dbReference type="InterPro" id="IPR011680">
    <property type="entry name" value="FEZ"/>
</dbReference>